<dbReference type="PROSITE" id="PS50089">
    <property type="entry name" value="ZF_RING_2"/>
    <property type="match status" value="1"/>
</dbReference>
<dbReference type="SMART" id="SM00213">
    <property type="entry name" value="UBQ"/>
    <property type="match status" value="1"/>
</dbReference>
<dbReference type="CDD" id="cd20387">
    <property type="entry name" value="Tudor_UHRF_rpt1"/>
    <property type="match status" value="1"/>
</dbReference>
<evidence type="ECO:0000259" key="16">
    <source>
        <dbReference type="PROSITE" id="PS50053"/>
    </source>
</evidence>
<dbReference type="Pfam" id="PF00628">
    <property type="entry name" value="PHD"/>
    <property type="match status" value="1"/>
</dbReference>
<dbReference type="InterPro" id="IPR013083">
    <property type="entry name" value="Znf_RING/FYVE/PHD"/>
</dbReference>
<dbReference type="SUPFAM" id="SSF57903">
    <property type="entry name" value="FYVE/PHD zinc finger"/>
    <property type="match status" value="1"/>
</dbReference>
<dbReference type="PANTHER" id="PTHR14140:SF45">
    <property type="entry name" value="RING-TYPE E3 UBIQUITIN TRANSFERASE"/>
    <property type="match status" value="1"/>
</dbReference>
<dbReference type="Gene3D" id="3.30.40.10">
    <property type="entry name" value="Zinc/RING finger domain, C3HC4 (zinc finger)"/>
    <property type="match status" value="1"/>
</dbReference>
<evidence type="ECO:0000259" key="15">
    <source>
        <dbReference type="PROSITE" id="PS50016"/>
    </source>
</evidence>
<dbReference type="PROSITE" id="PS51015">
    <property type="entry name" value="YDG"/>
    <property type="match status" value="1"/>
</dbReference>
<dbReference type="Proteomes" id="UP000694925">
    <property type="component" value="Unplaced"/>
</dbReference>
<comment type="subcellular location">
    <subcellularLocation>
        <location evidence="13">Nucleus</location>
    </subcellularLocation>
</comment>
<dbReference type="RefSeq" id="XP_026673371.1">
    <property type="nucleotide sequence ID" value="XM_026817570.1"/>
</dbReference>
<dbReference type="Pfam" id="PF02182">
    <property type="entry name" value="SAD_SRA"/>
    <property type="match status" value="1"/>
</dbReference>
<dbReference type="GO" id="GO:0005634">
    <property type="term" value="C:nucleus"/>
    <property type="evidence" value="ECO:0007669"/>
    <property type="project" value="UniProtKB-SubCell"/>
</dbReference>
<keyword evidence="8" id="KW-0862">Zinc</keyword>
<dbReference type="Gene3D" id="2.30.30.140">
    <property type="match status" value="1"/>
</dbReference>
<evidence type="ECO:0000313" key="23">
    <source>
        <dbReference type="RefSeq" id="XP_026673372.1"/>
    </source>
</evidence>
<proteinExistence type="predicted"/>
<dbReference type="SUPFAM" id="SSF54236">
    <property type="entry name" value="Ubiquitin-like"/>
    <property type="match status" value="1"/>
</dbReference>
<reference evidence="20 21" key="1">
    <citation type="submission" date="2025-04" db="UniProtKB">
        <authorList>
            <consortium name="RefSeq"/>
        </authorList>
    </citation>
    <scope>IDENTIFICATION</scope>
    <source>
        <tissue evidence="20 21">Whole body</tissue>
    </source>
</reference>
<dbReference type="PROSITE" id="PS50053">
    <property type="entry name" value="UBIQUITIN_2"/>
    <property type="match status" value="1"/>
</dbReference>
<dbReference type="InterPro" id="IPR045134">
    <property type="entry name" value="UHRF1/2-like"/>
</dbReference>
<keyword evidence="11" id="KW-0131">Cell cycle</keyword>
<evidence type="ECO:0000256" key="11">
    <source>
        <dbReference type="ARBA" id="ARBA00023306"/>
    </source>
</evidence>
<evidence type="ECO:0000256" key="8">
    <source>
        <dbReference type="ARBA" id="ARBA00022833"/>
    </source>
</evidence>
<dbReference type="InterPro" id="IPR021991">
    <property type="entry name" value="TTD_dom"/>
</dbReference>
<evidence type="ECO:0000256" key="3">
    <source>
        <dbReference type="ARBA" id="ARBA00012483"/>
    </source>
</evidence>
<feature type="domain" description="Ubiquitin-like" evidence="16">
    <location>
        <begin position="1"/>
        <end position="77"/>
    </location>
</feature>
<dbReference type="GO" id="GO:0016567">
    <property type="term" value="P:protein ubiquitination"/>
    <property type="evidence" value="ECO:0007669"/>
    <property type="project" value="TreeGrafter"/>
</dbReference>
<dbReference type="GeneID" id="108629733"/>
<evidence type="ECO:0000256" key="1">
    <source>
        <dbReference type="ARBA" id="ARBA00000900"/>
    </source>
</evidence>
<evidence type="ECO:0000256" key="7">
    <source>
        <dbReference type="ARBA" id="ARBA00022786"/>
    </source>
</evidence>
<dbReference type="CTD" id="29128"/>
<dbReference type="EC" id="2.3.2.27" evidence="3"/>
<keyword evidence="7" id="KW-0833">Ubl conjugation pathway</keyword>
<feature type="region of interest" description="Disordered" evidence="14">
    <location>
        <begin position="83"/>
        <end position="106"/>
    </location>
</feature>
<feature type="region of interest" description="Disordered" evidence="14">
    <location>
        <begin position="596"/>
        <end position="631"/>
    </location>
</feature>
<evidence type="ECO:0000313" key="24">
    <source>
        <dbReference type="RefSeq" id="XP_026673373.1"/>
    </source>
</evidence>
<feature type="domain" description="RING-type" evidence="17">
    <location>
        <begin position="678"/>
        <end position="717"/>
    </location>
</feature>
<dbReference type="GO" id="GO:0061630">
    <property type="term" value="F:ubiquitin protein ligase activity"/>
    <property type="evidence" value="ECO:0007669"/>
    <property type="project" value="UniProtKB-EC"/>
</dbReference>
<evidence type="ECO:0000256" key="9">
    <source>
        <dbReference type="ARBA" id="ARBA00023125"/>
    </source>
</evidence>
<dbReference type="AlphaFoldDB" id="A0AAJ7WEE8"/>
<evidence type="ECO:0000256" key="4">
    <source>
        <dbReference type="ARBA" id="ARBA00022679"/>
    </source>
</evidence>
<dbReference type="InterPro" id="IPR001841">
    <property type="entry name" value="Znf_RING"/>
</dbReference>
<dbReference type="InterPro" id="IPR011011">
    <property type="entry name" value="Znf_FYVE_PHD"/>
</dbReference>
<feature type="domain" description="YDG" evidence="18">
    <location>
        <begin position="394"/>
        <end position="555"/>
    </location>
</feature>
<gene>
    <name evidence="20 21 22 23 24" type="primary">LOC108629733</name>
</gene>
<evidence type="ECO:0000256" key="6">
    <source>
        <dbReference type="ARBA" id="ARBA00022771"/>
    </source>
</evidence>
<keyword evidence="4" id="KW-0808">Transferase</keyword>
<dbReference type="RefSeq" id="XP_026673372.1">
    <property type="nucleotide sequence ID" value="XM_026817571.1"/>
</dbReference>
<evidence type="ECO:0000256" key="13">
    <source>
        <dbReference type="PROSITE-ProRule" id="PRU00358"/>
    </source>
</evidence>
<evidence type="ECO:0000256" key="2">
    <source>
        <dbReference type="ARBA" id="ARBA00004906"/>
    </source>
</evidence>
<comment type="catalytic activity">
    <reaction evidence="1">
        <text>S-ubiquitinyl-[E2 ubiquitin-conjugating enzyme]-L-cysteine + [acceptor protein]-L-lysine = [E2 ubiquitin-conjugating enzyme]-L-cysteine + N(6)-ubiquitinyl-[acceptor protein]-L-lysine.</text>
        <dbReference type="EC" id="2.3.2.27"/>
    </reaction>
</comment>
<dbReference type="GO" id="GO:0008270">
    <property type="term" value="F:zinc ion binding"/>
    <property type="evidence" value="ECO:0007669"/>
    <property type="project" value="UniProtKB-KW"/>
</dbReference>
<dbReference type="InterPro" id="IPR015947">
    <property type="entry name" value="PUA-like_sf"/>
</dbReference>
<dbReference type="InterPro" id="IPR017907">
    <property type="entry name" value="Znf_RING_CS"/>
</dbReference>
<dbReference type="Pfam" id="PF12148">
    <property type="entry name" value="TTD"/>
    <property type="match status" value="1"/>
</dbReference>
<keyword evidence="19" id="KW-1185">Reference proteome</keyword>
<dbReference type="InterPro" id="IPR003105">
    <property type="entry name" value="SRA_YDG"/>
</dbReference>
<protein>
    <recommendedName>
        <fullName evidence="3">RING-type E3 ubiquitin transferase</fullName>
        <ecNumber evidence="3">2.3.2.27</ecNumber>
    </recommendedName>
</protein>
<keyword evidence="5" id="KW-0479">Metal-binding</keyword>
<organism evidence="19 24">
    <name type="scientific">Ceratina calcarata</name>
    <dbReference type="NCBI Taxonomy" id="156304"/>
    <lineage>
        <taxon>Eukaryota</taxon>
        <taxon>Metazoa</taxon>
        <taxon>Ecdysozoa</taxon>
        <taxon>Arthropoda</taxon>
        <taxon>Hexapoda</taxon>
        <taxon>Insecta</taxon>
        <taxon>Pterygota</taxon>
        <taxon>Neoptera</taxon>
        <taxon>Endopterygota</taxon>
        <taxon>Hymenoptera</taxon>
        <taxon>Apocrita</taxon>
        <taxon>Aculeata</taxon>
        <taxon>Apoidea</taxon>
        <taxon>Anthophila</taxon>
        <taxon>Apidae</taxon>
        <taxon>Ceratina</taxon>
        <taxon>Zadontomerus</taxon>
    </lineage>
</organism>
<dbReference type="SMART" id="SM00466">
    <property type="entry name" value="SRA"/>
    <property type="match status" value="1"/>
</dbReference>
<dbReference type="Gene3D" id="2.30.30.1150">
    <property type="match status" value="1"/>
</dbReference>
<dbReference type="RefSeq" id="XP_017888057.1">
    <property type="nucleotide sequence ID" value="XM_018032568.2"/>
</dbReference>
<dbReference type="SUPFAM" id="SSF57850">
    <property type="entry name" value="RING/U-box"/>
    <property type="match status" value="1"/>
</dbReference>
<dbReference type="PROSITE" id="PS50016">
    <property type="entry name" value="ZF_PHD_2"/>
    <property type="match status" value="1"/>
</dbReference>
<dbReference type="FunFam" id="2.30.280.10:FF:000004">
    <property type="entry name" value="E3 ubiquitin-protein ligase UHRF2"/>
    <property type="match status" value="1"/>
</dbReference>
<dbReference type="InterPro" id="IPR036987">
    <property type="entry name" value="SRA-YDG_sf"/>
</dbReference>
<dbReference type="CDD" id="cd15525">
    <property type="entry name" value="PHD_UHRF1_2"/>
    <property type="match status" value="1"/>
</dbReference>
<dbReference type="GO" id="GO:0003677">
    <property type="term" value="F:DNA binding"/>
    <property type="evidence" value="ECO:0007669"/>
    <property type="project" value="UniProtKB-KW"/>
</dbReference>
<dbReference type="SMART" id="SM00184">
    <property type="entry name" value="RING"/>
    <property type="match status" value="2"/>
</dbReference>
<feature type="domain" description="PHD-type" evidence="15">
    <location>
        <begin position="296"/>
        <end position="347"/>
    </location>
</feature>
<evidence type="ECO:0000313" key="19">
    <source>
        <dbReference type="Proteomes" id="UP000694925"/>
    </source>
</evidence>
<dbReference type="InterPro" id="IPR029071">
    <property type="entry name" value="Ubiquitin-like_domsf"/>
</dbReference>
<dbReference type="KEGG" id="ccal:108629733"/>
<name>A0AAJ7WEE8_9HYME</name>
<evidence type="ECO:0000256" key="14">
    <source>
        <dbReference type="SAM" id="MobiDB-lite"/>
    </source>
</evidence>
<dbReference type="InterPro" id="IPR019787">
    <property type="entry name" value="Znf_PHD-finger"/>
</dbReference>
<evidence type="ECO:0000256" key="12">
    <source>
        <dbReference type="PROSITE-ProRule" id="PRU00175"/>
    </source>
</evidence>
<comment type="pathway">
    <text evidence="2">Protein modification; protein ubiquitination.</text>
</comment>
<dbReference type="Pfam" id="PF00240">
    <property type="entry name" value="ubiquitin"/>
    <property type="match status" value="1"/>
</dbReference>
<accession>A0AAJ7WEE8</accession>
<dbReference type="RefSeq" id="XP_026673373.1">
    <property type="nucleotide sequence ID" value="XM_026817572.1"/>
</dbReference>
<sequence length="746" mass="84631">MYIKIRTGYSTEDVLIKISKTASVKYLKDLIKYELDIEPELQKLFFRGKQLENNYKLYDYNVNMNDVILLAVKATEEESKEEVLVSSSSTSSSTANSNKSGGEAGEKLKEERFDVSSSLYYKSGDAVDCLDFTQGAWFEAIILKVFEKDKKYVYNVHWEFDEKDTPFDVPETSIRPRATKLLQSEDWTIGQRVMINYNVDKPKEIGLWYDFTISNIHKKRKKCELTGTLHIGSDQPRCLENQTVMTKEGVYAIEEPKLLKDRTSEDEKRFTSNGTRRRTQASCEACLDNPHEDCKECGCKICAGKHDEHNLLLCDECNAGYHISCLTPPLTSIPEADYWYCPNCKNDENEIVKVGDKLKPSKRIIRTSTKDWGNGMACAKRSKECSIVDPPHRGPVPGIEVGMTWMFRLQVSEAGVHRPPVSGIHGRESDCAYSIVLSGGYEDDVDNGEEFIYTGSGGRDLSGNKRTAEQSCDQTLTRMNRALALNCNAELNEEGAIAKDWRKGIPVRVVRNYKLKDSIYAPKKGNRYDGIYKVVKYYPEKGKSGFRVWRYLLRRDDPAPAPWTKEGKKRIASLGLKLVYPDGYLEAMVKNKEQAGSSMKRAFDNDSEEENKKPANKKQKTGGNSEDEEPTSCYQLEDEVVKHIEADTVNQKLWAECREVVPKGKPVFLEKVFETFTCPCCLELVYKPITTPCRHNICIACIKRSFSSGVYCCPSCRYELDEDGNFVVNELLSSTLLLLYPGYGST</sequence>
<keyword evidence="10 13" id="KW-0539">Nucleus</keyword>
<dbReference type="GO" id="GO:0044027">
    <property type="term" value="P:negative regulation of gene expression via chromosomal CpG island methylation"/>
    <property type="evidence" value="ECO:0007669"/>
    <property type="project" value="TreeGrafter"/>
</dbReference>
<dbReference type="SMART" id="SM00249">
    <property type="entry name" value="PHD"/>
    <property type="match status" value="1"/>
</dbReference>
<evidence type="ECO:0000259" key="17">
    <source>
        <dbReference type="PROSITE" id="PS50089"/>
    </source>
</evidence>
<dbReference type="Gene3D" id="2.30.280.10">
    <property type="entry name" value="SRA-YDG"/>
    <property type="match status" value="1"/>
</dbReference>
<keyword evidence="9" id="KW-0238">DNA-binding</keyword>
<evidence type="ECO:0000256" key="5">
    <source>
        <dbReference type="ARBA" id="ARBA00022723"/>
    </source>
</evidence>
<dbReference type="InterPro" id="IPR001965">
    <property type="entry name" value="Znf_PHD"/>
</dbReference>
<dbReference type="InterPro" id="IPR000626">
    <property type="entry name" value="Ubiquitin-like_dom"/>
</dbReference>
<evidence type="ECO:0000256" key="10">
    <source>
        <dbReference type="ARBA" id="ARBA00023242"/>
    </source>
</evidence>
<dbReference type="RefSeq" id="XP_026673370.1">
    <property type="nucleotide sequence ID" value="XM_026817569.1"/>
</dbReference>
<evidence type="ECO:0000313" key="21">
    <source>
        <dbReference type="RefSeq" id="XP_026673370.1"/>
    </source>
</evidence>
<dbReference type="SUPFAM" id="SSF88697">
    <property type="entry name" value="PUA domain-like"/>
    <property type="match status" value="1"/>
</dbReference>
<evidence type="ECO:0000259" key="18">
    <source>
        <dbReference type="PROSITE" id="PS51015"/>
    </source>
</evidence>
<dbReference type="Gene3D" id="3.10.20.90">
    <property type="entry name" value="Phosphatidylinositol 3-kinase Catalytic Subunit, Chain A, domain 1"/>
    <property type="match status" value="1"/>
</dbReference>
<dbReference type="PROSITE" id="PS00518">
    <property type="entry name" value="ZF_RING_1"/>
    <property type="match status" value="1"/>
</dbReference>
<feature type="compositionally biased region" description="Low complexity" evidence="14">
    <location>
        <begin position="84"/>
        <end position="100"/>
    </location>
</feature>
<dbReference type="PANTHER" id="PTHR14140">
    <property type="entry name" value="E3 UBIQUITIN-PROTEIN LIGASE UHRF-RELATED"/>
    <property type="match status" value="1"/>
</dbReference>
<evidence type="ECO:0000313" key="20">
    <source>
        <dbReference type="RefSeq" id="XP_017888057.1"/>
    </source>
</evidence>
<keyword evidence="6 12" id="KW-0863">Zinc-finger</keyword>
<evidence type="ECO:0000313" key="22">
    <source>
        <dbReference type="RefSeq" id="XP_026673371.1"/>
    </source>
</evidence>